<keyword evidence="2" id="KW-1185">Reference proteome</keyword>
<name>A0ABQ8G4Y5_9PEZI</name>
<gene>
    <name evidence="1" type="ORF">B0J12DRAFT_203681</name>
</gene>
<dbReference type="Proteomes" id="UP000774617">
    <property type="component" value="Unassembled WGS sequence"/>
</dbReference>
<evidence type="ECO:0000313" key="1">
    <source>
        <dbReference type="EMBL" id="KAH7042618.1"/>
    </source>
</evidence>
<reference evidence="1 2" key="1">
    <citation type="journal article" date="2021" name="Nat. Commun.">
        <title>Genetic determinants of endophytism in the Arabidopsis root mycobiome.</title>
        <authorList>
            <person name="Mesny F."/>
            <person name="Miyauchi S."/>
            <person name="Thiergart T."/>
            <person name="Pickel B."/>
            <person name="Atanasova L."/>
            <person name="Karlsson M."/>
            <person name="Huettel B."/>
            <person name="Barry K.W."/>
            <person name="Haridas S."/>
            <person name="Chen C."/>
            <person name="Bauer D."/>
            <person name="Andreopoulos W."/>
            <person name="Pangilinan J."/>
            <person name="LaButti K."/>
            <person name="Riley R."/>
            <person name="Lipzen A."/>
            <person name="Clum A."/>
            <person name="Drula E."/>
            <person name="Henrissat B."/>
            <person name="Kohler A."/>
            <person name="Grigoriev I.V."/>
            <person name="Martin F.M."/>
            <person name="Hacquard S."/>
        </authorList>
    </citation>
    <scope>NUCLEOTIDE SEQUENCE [LARGE SCALE GENOMIC DNA]</scope>
    <source>
        <strain evidence="1 2">MPI-SDFR-AT-0080</strain>
    </source>
</reference>
<proteinExistence type="predicted"/>
<evidence type="ECO:0008006" key="3">
    <source>
        <dbReference type="Google" id="ProtNLM"/>
    </source>
</evidence>
<sequence>MWTLLIVHLFNCSSVRRVHLIWRSPVRCMVARCGFLVRQVVGAGSKDLLVMPLACSLCCFVHGLASSLGERLSRVFGPDLAICAARGRLDFRDWRN</sequence>
<accession>A0ABQ8G4Y5</accession>
<evidence type="ECO:0000313" key="2">
    <source>
        <dbReference type="Proteomes" id="UP000774617"/>
    </source>
</evidence>
<comment type="caution">
    <text evidence="1">The sequence shown here is derived from an EMBL/GenBank/DDBJ whole genome shotgun (WGS) entry which is preliminary data.</text>
</comment>
<organism evidence="1 2">
    <name type="scientific">Macrophomina phaseolina</name>
    <dbReference type="NCBI Taxonomy" id="35725"/>
    <lineage>
        <taxon>Eukaryota</taxon>
        <taxon>Fungi</taxon>
        <taxon>Dikarya</taxon>
        <taxon>Ascomycota</taxon>
        <taxon>Pezizomycotina</taxon>
        <taxon>Dothideomycetes</taxon>
        <taxon>Dothideomycetes incertae sedis</taxon>
        <taxon>Botryosphaeriales</taxon>
        <taxon>Botryosphaeriaceae</taxon>
        <taxon>Macrophomina</taxon>
    </lineage>
</organism>
<dbReference type="EMBL" id="JAGTJR010000025">
    <property type="protein sequence ID" value="KAH7042618.1"/>
    <property type="molecule type" value="Genomic_DNA"/>
</dbReference>
<protein>
    <recommendedName>
        <fullName evidence="3">Secreted protein</fullName>
    </recommendedName>
</protein>